<feature type="transmembrane region" description="Helical" evidence="5">
    <location>
        <begin position="6"/>
        <end position="27"/>
    </location>
</feature>
<keyword evidence="7" id="KW-0808">Transferase</keyword>
<accession>A0ABY4XI84</accession>
<evidence type="ECO:0000256" key="4">
    <source>
        <dbReference type="ARBA" id="ARBA00023136"/>
    </source>
</evidence>
<dbReference type="EMBL" id="CP098805">
    <property type="protein sequence ID" value="USJ29994.1"/>
    <property type="molecule type" value="Genomic_DNA"/>
</dbReference>
<dbReference type="SUPFAM" id="SSF90123">
    <property type="entry name" value="ABC transporter transmembrane region"/>
    <property type="match status" value="1"/>
</dbReference>
<evidence type="ECO:0000256" key="3">
    <source>
        <dbReference type="ARBA" id="ARBA00022989"/>
    </source>
</evidence>
<feature type="transmembrane region" description="Helical" evidence="5">
    <location>
        <begin position="310"/>
        <end position="331"/>
    </location>
</feature>
<proteinExistence type="predicted"/>
<keyword evidence="3 5" id="KW-1133">Transmembrane helix</keyword>
<keyword evidence="8" id="KW-1185">Reference proteome</keyword>
<dbReference type="Proteomes" id="UP001055420">
    <property type="component" value="Chromosome"/>
</dbReference>
<dbReference type="SMART" id="SM00563">
    <property type="entry name" value="PlsC"/>
    <property type="match status" value="1"/>
</dbReference>
<dbReference type="InterPro" id="IPR036640">
    <property type="entry name" value="ABC1_TM_sf"/>
</dbReference>
<evidence type="ECO:0000256" key="2">
    <source>
        <dbReference type="ARBA" id="ARBA00022692"/>
    </source>
</evidence>
<protein>
    <submittedName>
        <fullName evidence="7">1-acyl-sn-glycerol-3-phosphate acyltransferase</fullName>
    </submittedName>
</protein>
<sequence length="333" mass="37952">MQVNFTIYILFFYFSRFLVRLALPIYLKKLCVKGFEKLHKGPVLLASNHSGSFFDAVVIGSIMTQPIFTLTRGDVFKKKAAAFWLRQIKLIPVFRGSEGRQYVKNHDITVKEGYDAMKGGGAVIIFSEGVCVNEWNLRPLGKGTARMAYQTWYGDDPLKNMGVVPTGVNYEHFRGPGKRVSLRFGEAILIHDIKTDPQEYERWLREFNEILERKMSAEVWSIPADISKAERTQRLNALFGDCPLPPGGNAIQKAIGWFGRAIHRPLYHFFERKTAKLTARSVFYDSVLFGLLMYLYPTIVVLLSLIAGLIFGWAMGLALFFILPILAWFAARY</sequence>
<dbReference type="GO" id="GO:0016746">
    <property type="term" value="F:acyltransferase activity"/>
    <property type="evidence" value="ECO:0007669"/>
    <property type="project" value="UniProtKB-KW"/>
</dbReference>
<dbReference type="PANTHER" id="PTHR31605:SF0">
    <property type="entry name" value="GLYCEROL-3-PHOSPHATE O-ACYLTRANSFERASE 1"/>
    <property type="match status" value="1"/>
</dbReference>
<evidence type="ECO:0000256" key="1">
    <source>
        <dbReference type="ARBA" id="ARBA00004651"/>
    </source>
</evidence>
<gene>
    <name evidence="7" type="ORF">NFI80_19245</name>
</gene>
<evidence type="ECO:0000313" key="7">
    <source>
        <dbReference type="EMBL" id="USJ29994.1"/>
    </source>
</evidence>
<keyword evidence="7" id="KW-0012">Acyltransferase</keyword>
<dbReference type="SUPFAM" id="SSF69593">
    <property type="entry name" value="Glycerol-3-phosphate (1)-acyltransferase"/>
    <property type="match status" value="1"/>
</dbReference>
<dbReference type="PANTHER" id="PTHR31605">
    <property type="entry name" value="GLYCEROL-3-PHOSPHATE O-ACYLTRANSFERASE 1"/>
    <property type="match status" value="1"/>
</dbReference>
<comment type="subcellular location">
    <subcellularLocation>
        <location evidence="1">Cell membrane</location>
        <topology evidence="1">Multi-pass membrane protein</topology>
    </subcellularLocation>
</comment>
<feature type="transmembrane region" description="Helical" evidence="5">
    <location>
        <begin position="282"/>
        <end position="304"/>
    </location>
</feature>
<dbReference type="InterPro" id="IPR052744">
    <property type="entry name" value="GPAT/DAPAT"/>
</dbReference>
<keyword evidence="2 5" id="KW-0812">Transmembrane</keyword>
<feature type="domain" description="Phospholipid/glycerol acyltransferase" evidence="6">
    <location>
        <begin position="43"/>
        <end position="171"/>
    </location>
</feature>
<dbReference type="RefSeq" id="WP_235165846.1">
    <property type="nucleotide sequence ID" value="NZ_CP098805.1"/>
</dbReference>
<name>A0ABY4XI84_9BACT</name>
<organism evidence="7 8">
    <name type="scientific">Dyadobacter chenhuakuii</name>
    <dbReference type="NCBI Taxonomy" id="2909339"/>
    <lineage>
        <taxon>Bacteria</taxon>
        <taxon>Pseudomonadati</taxon>
        <taxon>Bacteroidota</taxon>
        <taxon>Cytophagia</taxon>
        <taxon>Cytophagales</taxon>
        <taxon>Spirosomataceae</taxon>
        <taxon>Dyadobacter</taxon>
    </lineage>
</organism>
<evidence type="ECO:0000256" key="5">
    <source>
        <dbReference type="SAM" id="Phobius"/>
    </source>
</evidence>
<dbReference type="Pfam" id="PF01553">
    <property type="entry name" value="Acyltransferase"/>
    <property type="match status" value="1"/>
</dbReference>
<evidence type="ECO:0000313" key="8">
    <source>
        <dbReference type="Proteomes" id="UP001055420"/>
    </source>
</evidence>
<evidence type="ECO:0000259" key="6">
    <source>
        <dbReference type="SMART" id="SM00563"/>
    </source>
</evidence>
<dbReference type="InterPro" id="IPR002123">
    <property type="entry name" value="Plipid/glycerol_acylTrfase"/>
</dbReference>
<reference evidence="7" key="1">
    <citation type="submission" date="2022-06" db="EMBL/GenBank/DDBJ databases">
        <title>Novel species in genus Dyadobacter.</title>
        <authorList>
            <person name="Ma C."/>
        </authorList>
    </citation>
    <scope>NUCLEOTIDE SEQUENCE</scope>
    <source>
        <strain evidence="7">CY22</strain>
    </source>
</reference>
<keyword evidence="4 5" id="KW-0472">Membrane</keyword>